<dbReference type="CDD" id="cd16380">
    <property type="entry name" value="YitT_C"/>
    <property type="match status" value="1"/>
</dbReference>
<dbReference type="GO" id="GO:0005886">
    <property type="term" value="C:plasma membrane"/>
    <property type="evidence" value="ECO:0007669"/>
    <property type="project" value="UniProtKB-SubCell"/>
</dbReference>
<dbReference type="KEGG" id="wei:EQG49_12200"/>
<dbReference type="PANTHER" id="PTHR33545:SF10">
    <property type="entry name" value="UPF0750 MEMBRANE PROTEIN YPJC"/>
    <property type="match status" value="1"/>
</dbReference>
<feature type="transmembrane region" description="Helical" evidence="6">
    <location>
        <begin position="79"/>
        <end position="98"/>
    </location>
</feature>
<dbReference type="InterPro" id="IPR019264">
    <property type="entry name" value="DUF2179"/>
</dbReference>
<protein>
    <submittedName>
        <fullName evidence="8">YitT family protein</fullName>
    </submittedName>
</protein>
<keyword evidence="9" id="KW-1185">Reference proteome</keyword>
<gene>
    <name evidence="8" type="ORF">EQG49_12200</name>
</gene>
<name>A0A4P6YW92_9LACO</name>
<organism evidence="8 9">
    <name type="scientific">Periweissella cryptocerci</name>
    <dbReference type="NCBI Taxonomy" id="2506420"/>
    <lineage>
        <taxon>Bacteria</taxon>
        <taxon>Bacillati</taxon>
        <taxon>Bacillota</taxon>
        <taxon>Bacilli</taxon>
        <taxon>Lactobacillales</taxon>
        <taxon>Lactobacillaceae</taxon>
        <taxon>Periweissella</taxon>
    </lineage>
</organism>
<keyword evidence="2" id="KW-1003">Cell membrane</keyword>
<evidence type="ECO:0000313" key="8">
    <source>
        <dbReference type="EMBL" id="QBO37159.1"/>
    </source>
</evidence>
<keyword evidence="3 6" id="KW-0812">Transmembrane</keyword>
<keyword evidence="5 6" id="KW-0472">Membrane</keyword>
<evidence type="ECO:0000256" key="1">
    <source>
        <dbReference type="ARBA" id="ARBA00004651"/>
    </source>
</evidence>
<evidence type="ECO:0000256" key="2">
    <source>
        <dbReference type="ARBA" id="ARBA00022475"/>
    </source>
</evidence>
<keyword evidence="4 6" id="KW-1133">Transmembrane helix</keyword>
<feature type="transmembrane region" description="Helical" evidence="6">
    <location>
        <begin position="52"/>
        <end position="72"/>
    </location>
</feature>
<dbReference type="Pfam" id="PF02588">
    <property type="entry name" value="YitT_membrane"/>
    <property type="match status" value="1"/>
</dbReference>
<evidence type="ECO:0000256" key="5">
    <source>
        <dbReference type="ARBA" id="ARBA00023136"/>
    </source>
</evidence>
<dbReference type="AlphaFoldDB" id="A0A4P6YW92"/>
<proteinExistence type="predicted"/>
<feature type="transmembrane region" description="Helical" evidence="6">
    <location>
        <begin position="110"/>
        <end position="129"/>
    </location>
</feature>
<evidence type="ECO:0000313" key="9">
    <source>
        <dbReference type="Proteomes" id="UP000292886"/>
    </source>
</evidence>
<feature type="domain" description="DUF2179" evidence="7">
    <location>
        <begin position="224"/>
        <end position="278"/>
    </location>
</feature>
<feature type="transmembrane region" description="Helical" evidence="6">
    <location>
        <begin position="12"/>
        <end position="32"/>
    </location>
</feature>
<sequence length="312" mass="34452">MKQQDEKIRVLDFLMFTIGTGMYGWGLVNINIPNKLAEGGVAGLTLIIRALTGFNPAYSTLLLNIPLVIIGWRILGKRSLIYTLYGIAILSFWIWLWQKIPLTLNLHHDMFIAGILAGLIAGAGSGLVYRFGGTTGGSDVVARVLEKNFGIPMGKSLLAADVVVLLLSLVYVDVLHMMYTVVASYVFSRVVTITQEGAYAARGVMIMTNKPEEIATAVFTEMNRGASYFKTEGSYTREPRLTVYVVVAPNELHQLRGLIERIDQRAFTTILNVQETLGEGFTYNRPRKPLLLKKGATVKHTPVTIKPADDKS</sequence>
<dbReference type="Pfam" id="PF10035">
    <property type="entry name" value="DUF2179"/>
    <property type="match status" value="1"/>
</dbReference>
<dbReference type="Proteomes" id="UP000292886">
    <property type="component" value="Chromosome"/>
</dbReference>
<comment type="subcellular location">
    <subcellularLocation>
        <location evidence="1">Cell membrane</location>
        <topology evidence="1">Multi-pass membrane protein</topology>
    </subcellularLocation>
</comment>
<dbReference type="Gene3D" id="3.30.70.120">
    <property type="match status" value="1"/>
</dbReference>
<accession>A0A4P6YW92</accession>
<dbReference type="PANTHER" id="PTHR33545">
    <property type="entry name" value="UPF0750 MEMBRANE PROTEIN YITT-RELATED"/>
    <property type="match status" value="1"/>
</dbReference>
<dbReference type="RefSeq" id="WP_133364236.1">
    <property type="nucleotide sequence ID" value="NZ_CP037940.1"/>
</dbReference>
<evidence type="ECO:0000256" key="6">
    <source>
        <dbReference type="SAM" id="Phobius"/>
    </source>
</evidence>
<evidence type="ECO:0000256" key="4">
    <source>
        <dbReference type="ARBA" id="ARBA00022989"/>
    </source>
</evidence>
<reference evidence="9" key="1">
    <citation type="submission" date="2019-03" db="EMBL/GenBank/DDBJ databases">
        <title>Weissella sp. 26KH-42 Genome sequencing.</title>
        <authorList>
            <person name="Heo J."/>
            <person name="Kim S.-J."/>
            <person name="Kim J.-S."/>
            <person name="Hong S.-B."/>
            <person name="Kwon S.-W."/>
        </authorList>
    </citation>
    <scope>NUCLEOTIDE SEQUENCE [LARGE SCALE GENOMIC DNA]</scope>
    <source>
        <strain evidence="9">26KH-42</strain>
    </source>
</reference>
<evidence type="ECO:0000256" key="3">
    <source>
        <dbReference type="ARBA" id="ARBA00022692"/>
    </source>
</evidence>
<feature type="transmembrane region" description="Helical" evidence="6">
    <location>
        <begin position="157"/>
        <end position="179"/>
    </location>
</feature>
<dbReference type="EMBL" id="CP037940">
    <property type="protein sequence ID" value="QBO37159.1"/>
    <property type="molecule type" value="Genomic_DNA"/>
</dbReference>
<dbReference type="OrthoDB" id="1758221at2"/>
<dbReference type="InterPro" id="IPR003740">
    <property type="entry name" value="YitT"/>
</dbReference>
<dbReference type="PIRSF" id="PIRSF006483">
    <property type="entry name" value="Membrane_protein_YitT"/>
    <property type="match status" value="1"/>
</dbReference>
<dbReference type="InterPro" id="IPR051461">
    <property type="entry name" value="UPF0750_membrane"/>
</dbReference>
<evidence type="ECO:0000259" key="7">
    <source>
        <dbReference type="Pfam" id="PF10035"/>
    </source>
</evidence>
<dbReference type="InterPro" id="IPR015867">
    <property type="entry name" value="N-reg_PII/ATP_PRibTrfase_C"/>
</dbReference>